<accession>A0A9X2W205</accession>
<protein>
    <submittedName>
        <fullName evidence="3">SRPBCC family protein</fullName>
    </submittedName>
</protein>
<evidence type="ECO:0000256" key="2">
    <source>
        <dbReference type="SAM" id="SignalP"/>
    </source>
</evidence>
<gene>
    <name evidence="3" type="ORF">N0B51_09025</name>
</gene>
<dbReference type="Proteomes" id="UP001142648">
    <property type="component" value="Unassembled WGS sequence"/>
</dbReference>
<dbReference type="AlphaFoldDB" id="A0A9X2W205"/>
<dbReference type="RefSeq" id="WP_259961995.1">
    <property type="nucleotide sequence ID" value="NZ_JAOAMV010000004.1"/>
</dbReference>
<proteinExistence type="predicted"/>
<dbReference type="EMBL" id="JAOAMV010000004">
    <property type="protein sequence ID" value="MCT2559123.1"/>
    <property type="molecule type" value="Genomic_DNA"/>
</dbReference>
<evidence type="ECO:0000256" key="1">
    <source>
        <dbReference type="SAM" id="MobiDB-lite"/>
    </source>
</evidence>
<feature type="signal peptide" evidence="2">
    <location>
        <begin position="1"/>
        <end position="20"/>
    </location>
</feature>
<comment type="caution">
    <text evidence="3">The sequence shown here is derived from an EMBL/GenBank/DDBJ whole genome shotgun (WGS) entry which is preliminary data.</text>
</comment>
<keyword evidence="2" id="KW-0732">Signal</keyword>
<name>A0A9X2W205_9SPHN</name>
<feature type="chain" id="PRO_5040988148" evidence="2">
    <location>
        <begin position="21"/>
        <end position="226"/>
    </location>
</feature>
<keyword evidence="4" id="KW-1185">Reference proteome</keyword>
<feature type="region of interest" description="Disordered" evidence="1">
    <location>
        <begin position="187"/>
        <end position="211"/>
    </location>
</feature>
<reference evidence="3" key="1">
    <citation type="submission" date="2022-09" db="EMBL/GenBank/DDBJ databases">
        <title>The genome sequence of Tsuneonella sp. YG55.</title>
        <authorList>
            <person name="Liu Y."/>
        </authorList>
    </citation>
    <scope>NUCLEOTIDE SEQUENCE</scope>
    <source>
        <strain evidence="3">YG55</strain>
    </source>
</reference>
<organism evidence="3 4">
    <name type="scientific">Tsuneonella litorea</name>
    <dbReference type="NCBI Taxonomy" id="2976475"/>
    <lineage>
        <taxon>Bacteria</taxon>
        <taxon>Pseudomonadati</taxon>
        <taxon>Pseudomonadota</taxon>
        <taxon>Alphaproteobacteria</taxon>
        <taxon>Sphingomonadales</taxon>
        <taxon>Erythrobacteraceae</taxon>
        <taxon>Tsuneonella</taxon>
    </lineage>
</organism>
<sequence length="226" mass="23766">MHYLSVLALACACLASPAAAEVVETSGDHFVTRDEAIVKAAPRATWLALISPGNWWDDDHTWSGEAANMSITPQGGGCFCERIPEVETPTSVGLAGSAQHMTVVLARPETVLRMRGGLGPLQSEPVDGVLTITLQPDKASGGTKIVWEYVVGGTMRFPVERISKAVDGVMSQQLAHLADKLGRAEISAASSPSATSDDATPALAPTEVKDADEVAAELDKMGRKDD</sequence>
<dbReference type="SUPFAM" id="SSF55961">
    <property type="entry name" value="Bet v1-like"/>
    <property type="match status" value="1"/>
</dbReference>
<evidence type="ECO:0000313" key="4">
    <source>
        <dbReference type="Proteomes" id="UP001142648"/>
    </source>
</evidence>
<feature type="compositionally biased region" description="Low complexity" evidence="1">
    <location>
        <begin position="187"/>
        <end position="202"/>
    </location>
</feature>
<evidence type="ECO:0000313" key="3">
    <source>
        <dbReference type="EMBL" id="MCT2559123.1"/>
    </source>
</evidence>